<sequence length="77" mass="8909">MFTDFVENRTQNFPLCVEKNKSNFKSTGNRTYSITELQVPNIQDPNTLIPIFSPKSQELNRFFMEEAIPSILETNHG</sequence>
<proteinExistence type="predicted"/>
<name>A0A8C6ZKB2_NOTPE</name>
<dbReference type="AlphaFoldDB" id="A0A8C6ZKB2"/>
<reference evidence="1" key="2">
    <citation type="submission" date="2025-09" db="UniProtKB">
        <authorList>
            <consortium name="Ensembl"/>
        </authorList>
    </citation>
    <scope>IDENTIFICATION</scope>
</reference>
<accession>A0A8C6ZKB2</accession>
<dbReference type="Proteomes" id="UP000694420">
    <property type="component" value="Unplaced"/>
</dbReference>
<keyword evidence="2" id="KW-1185">Reference proteome</keyword>
<evidence type="ECO:0000313" key="2">
    <source>
        <dbReference type="Proteomes" id="UP000694420"/>
    </source>
</evidence>
<evidence type="ECO:0000313" key="1">
    <source>
        <dbReference type="Ensembl" id="ENSNPEP00000013638.1"/>
    </source>
</evidence>
<protein>
    <submittedName>
        <fullName evidence="1">Uncharacterized protein</fullName>
    </submittedName>
</protein>
<dbReference type="Ensembl" id="ENSNPET00000013974.1">
    <property type="protein sequence ID" value="ENSNPEP00000013638.1"/>
    <property type="gene ID" value="ENSNPEG00000010199.1"/>
</dbReference>
<reference evidence="1" key="1">
    <citation type="submission" date="2025-08" db="UniProtKB">
        <authorList>
            <consortium name="Ensembl"/>
        </authorList>
    </citation>
    <scope>IDENTIFICATION</scope>
</reference>
<organism evidence="1 2">
    <name type="scientific">Nothoprocta perdicaria</name>
    <name type="common">Chilean tinamou</name>
    <name type="synonym">Crypturus perdicarius</name>
    <dbReference type="NCBI Taxonomy" id="30464"/>
    <lineage>
        <taxon>Eukaryota</taxon>
        <taxon>Metazoa</taxon>
        <taxon>Chordata</taxon>
        <taxon>Craniata</taxon>
        <taxon>Vertebrata</taxon>
        <taxon>Euteleostomi</taxon>
        <taxon>Archelosauria</taxon>
        <taxon>Archosauria</taxon>
        <taxon>Dinosauria</taxon>
        <taxon>Saurischia</taxon>
        <taxon>Theropoda</taxon>
        <taxon>Coelurosauria</taxon>
        <taxon>Aves</taxon>
        <taxon>Palaeognathae</taxon>
        <taxon>Tinamiformes</taxon>
        <taxon>Tinamidae</taxon>
        <taxon>Nothoprocta</taxon>
    </lineage>
</organism>